<dbReference type="HOGENOM" id="CLU_2263465_0_0_1"/>
<keyword evidence="2" id="KW-1185">Reference proteome</keyword>
<dbReference type="GeneID" id="27348043"/>
<dbReference type="RefSeq" id="XP_016245904.1">
    <property type="nucleotide sequence ID" value="XM_016396048.1"/>
</dbReference>
<accession>A0A0D2C393</accession>
<dbReference type="Proteomes" id="UP000054466">
    <property type="component" value="Unassembled WGS sequence"/>
</dbReference>
<reference evidence="1 2" key="1">
    <citation type="submission" date="2015-01" db="EMBL/GenBank/DDBJ databases">
        <title>The Genome Sequence of Cladophialophora immunda CBS83496.</title>
        <authorList>
            <consortium name="The Broad Institute Genomics Platform"/>
            <person name="Cuomo C."/>
            <person name="de Hoog S."/>
            <person name="Gorbushina A."/>
            <person name="Stielow B."/>
            <person name="Teixiera M."/>
            <person name="Abouelleil A."/>
            <person name="Chapman S.B."/>
            <person name="Priest M."/>
            <person name="Young S.K."/>
            <person name="Wortman J."/>
            <person name="Nusbaum C."/>
            <person name="Birren B."/>
        </authorList>
    </citation>
    <scope>NUCLEOTIDE SEQUENCE [LARGE SCALE GENOMIC DNA]</scope>
    <source>
        <strain evidence="1 2">CBS 83496</strain>
    </source>
</reference>
<dbReference type="AlphaFoldDB" id="A0A0D2C393"/>
<proteinExistence type="predicted"/>
<sequence length="103" mass="11330">MIRDGKTFSPVLGHVRCVERQRLINWLMRLYASSESGRELISLWRTRLPAGSPGRWSGRLSCGVSPGGGFSHSSLMPNNLESYSPKVCGLGWLASPSGQTCHR</sequence>
<protein>
    <submittedName>
        <fullName evidence="1">Uncharacterized protein</fullName>
    </submittedName>
</protein>
<evidence type="ECO:0000313" key="1">
    <source>
        <dbReference type="EMBL" id="KIW25688.1"/>
    </source>
</evidence>
<evidence type="ECO:0000313" key="2">
    <source>
        <dbReference type="Proteomes" id="UP000054466"/>
    </source>
</evidence>
<dbReference type="EMBL" id="KN847044">
    <property type="protein sequence ID" value="KIW25688.1"/>
    <property type="molecule type" value="Genomic_DNA"/>
</dbReference>
<gene>
    <name evidence="1" type="ORF">PV07_08849</name>
</gene>
<name>A0A0D2C393_9EURO</name>
<dbReference type="VEuPathDB" id="FungiDB:PV07_08849"/>
<organism evidence="1 2">
    <name type="scientific">Cladophialophora immunda</name>
    <dbReference type="NCBI Taxonomy" id="569365"/>
    <lineage>
        <taxon>Eukaryota</taxon>
        <taxon>Fungi</taxon>
        <taxon>Dikarya</taxon>
        <taxon>Ascomycota</taxon>
        <taxon>Pezizomycotina</taxon>
        <taxon>Eurotiomycetes</taxon>
        <taxon>Chaetothyriomycetidae</taxon>
        <taxon>Chaetothyriales</taxon>
        <taxon>Herpotrichiellaceae</taxon>
        <taxon>Cladophialophora</taxon>
    </lineage>
</organism>